<accession>A0A803R9I3</accession>
<dbReference type="EMBL" id="UZAU01000789">
    <property type="status" value="NOT_ANNOTATED_CDS"/>
    <property type="molecule type" value="Genomic_DNA"/>
</dbReference>
<name>A0A803R9I3_CANSA</name>
<proteinExistence type="predicted"/>
<dbReference type="EnsemblPlants" id="novel_model_6708_5bd9a17a">
    <property type="protein sequence ID" value="cds.novel_model_6708_5bd9a17a"/>
    <property type="gene ID" value="novel_gene_3541_5bd9a17a"/>
</dbReference>
<protein>
    <submittedName>
        <fullName evidence="1">Uncharacterized protein</fullName>
    </submittedName>
</protein>
<dbReference type="AlphaFoldDB" id="A0A803R9I3"/>
<organism evidence="1 2">
    <name type="scientific">Cannabis sativa</name>
    <name type="common">Hemp</name>
    <name type="synonym">Marijuana</name>
    <dbReference type="NCBI Taxonomy" id="3483"/>
    <lineage>
        <taxon>Eukaryota</taxon>
        <taxon>Viridiplantae</taxon>
        <taxon>Streptophyta</taxon>
        <taxon>Embryophyta</taxon>
        <taxon>Tracheophyta</taxon>
        <taxon>Spermatophyta</taxon>
        <taxon>Magnoliopsida</taxon>
        <taxon>eudicotyledons</taxon>
        <taxon>Gunneridae</taxon>
        <taxon>Pentapetalae</taxon>
        <taxon>rosids</taxon>
        <taxon>fabids</taxon>
        <taxon>Rosales</taxon>
        <taxon>Cannabaceae</taxon>
        <taxon>Cannabis</taxon>
    </lineage>
</organism>
<evidence type="ECO:0000313" key="2">
    <source>
        <dbReference type="Proteomes" id="UP000596661"/>
    </source>
</evidence>
<dbReference type="Proteomes" id="UP000596661">
    <property type="component" value="Unassembled WGS sequence"/>
</dbReference>
<sequence>MKNKLSKDVRIRENKHRAILQGSPPKIWGYVLGELPLRSSVTIHYNDQQLHQVSKLQDTLIGW</sequence>
<evidence type="ECO:0000313" key="1">
    <source>
        <dbReference type="EnsemblPlants" id="cds.novel_model_6708_5bd9a17a"/>
    </source>
</evidence>
<dbReference type="Gramene" id="novel_model_6708_5bd9a17a">
    <property type="protein sequence ID" value="cds.novel_model_6708_5bd9a17a"/>
    <property type="gene ID" value="novel_gene_3541_5bd9a17a"/>
</dbReference>
<reference evidence="1" key="1">
    <citation type="submission" date="2021-03" db="UniProtKB">
        <authorList>
            <consortium name="EnsemblPlants"/>
        </authorList>
    </citation>
    <scope>IDENTIFICATION</scope>
</reference>
<keyword evidence="2" id="KW-1185">Reference proteome</keyword>